<feature type="transmembrane region" description="Helical" evidence="3">
    <location>
        <begin position="34"/>
        <end position="53"/>
    </location>
</feature>
<keyword evidence="3" id="KW-0812">Transmembrane</keyword>
<evidence type="ECO:0000313" key="5">
    <source>
        <dbReference type="EMBL" id="EZP83827.1"/>
    </source>
</evidence>
<dbReference type="RefSeq" id="WP_036523819.1">
    <property type="nucleotide sequence ID" value="NZ_JFYZ01000002.1"/>
</dbReference>
<dbReference type="Pfam" id="PF05569">
    <property type="entry name" value="Peptidase_M56"/>
    <property type="match status" value="1"/>
</dbReference>
<dbReference type="PANTHER" id="PTHR34978:SF3">
    <property type="entry name" value="SLR0241 PROTEIN"/>
    <property type="match status" value="1"/>
</dbReference>
<dbReference type="STRING" id="158500.BES08_07845"/>
<dbReference type="EMBL" id="JFYZ01000002">
    <property type="protein sequence ID" value="EZP83827.1"/>
    <property type="molecule type" value="Genomic_DNA"/>
</dbReference>
<comment type="caution">
    <text evidence="5">The sequence shown here is derived from an EMBL/GenBank/DDBJ whole genome shotgun (WGS) entry which is preliminary data.</text>
</comment>
<evidence type="ECO:0000256" key="1">
    <source>
        <dbReference type="SAM" id="Coils"/>
    </source>
</evidence>
<name>A0A031K5I6_9SPHN</name>
<feature type="transmembrane region" description="Helical" evidence="3">
    <location>
        <begin position="321"/>
        <end position="340"/>
    </location>
</feature>
<keyword evidence="3" id="KW-0472">Membrane</keyword>
<keyword evidence="3" id="KW-1133">Transmembrane helix</keyword>
<evidence type="ECO:0000259" key="4">
    <source>
        <dbReference type="Pfam" id="PF05569"/>
    </source>
</evidence>
<feature type="coiled-coil region" evidence="1">
    <location>
        <begin position="462"/>
        <end position="489"/>
    </location>
</feature>
<feature type="compositionally biased region" description="Pro residues" evidence="2">
    <location>
        <begin position="409"/>
        <end position="424"/>
    </location>
</feature>
<dbReference type="PANTHER" id="PTHR34978">
    <property type="entry name" value="POSSIBLE SENSOR-TRANSDUCER PROTEIN BLAR"/>
    <property type="match status" value="1"/>
</dbReference>
<dbReference type="CDD" id="cd07341">
    <property type="entry name" value="M56_BlaR1_MecR1_like"/>
    <property type="match status" value="1"/>
</dbReference>
<feature type="transmembrane region" description="Helical" evidence="3">
    <location>
        <begin position="122"/>
        <end position="142"/>
    </location>
</feature>
<proteinExistence type="predicted"/>
<dbReference type="InterPro" id="IPR008756">
    <property type="entry name" value="Peptidase_M56"/>
</dbReference>
<evidence type="ECO:0000256" key="2">
    <source>
        <dbReference type="SAM" id="MobiDB-lite"/>
    </source>
</evidence>
<evidence type="ECO:0000256" key="3">
    <source>
        <dbReference type="SAM" id="Phobius"/>
    </source>
</evidence>
<protein>
    <submittedName>
        <fullName evidence="5">Antirepressor regulating drug resistance protein</fullName>
    </submittedName>
</protein>
<dbReference type="AlphaFoldDB" id="A0A031K5I6"/>
<feature type="compositionally biased region" description="Pro residues" evidence="2">
    <location>
        <begin position="387"/>
        <end position="396"/>
    </location>
</feature>
<sequence>MTEWLTDTLLATGVLMALVLLVRRPVARWFGPGAAYALWALPMIRLVLPPLALPRFMEHGLLSNLRFGVEPITASAAGFQAATPVETVLLPAAGPVAEGAAALPTAKVLTAAPIEPGLLAQVPWATVALAVWLGGAALFLVWRTVTYRWMRRDLLDGARVVARSDTVRIVETPAITAPLAFGVFDKVVALPQGFLAEADSETSDFAIAHEMEHHAGSDLLALIAMQPLFALHWFNPIGWAGWRAVRADQEAFCDARVMAGRPRAERARYGRLIASMAGGTRLGLAAPMAGPLSGEKPIIQRLKALAAADVSPTRRVLARSLFALAVVAVPATATVSYAAMDEAEADPVSAPEAVPQAQHSRVPHAPQPPVPPEAPEAPEALAEAELPEPPEAPEPPEMPEVDVAEGIAPPVPPVPPVPPAPPAAPSALAAPAPRPMPNARVTMRKTMTVDDVRQMHDRLRSAADAQRSVADAQRRSTEAQRMAAEALARAPKVEESVSADGKRHTIRIVQKDGSRVSTRTMVLDENCPADSRRREASRESNGSSASVVICTGEPRAAKFAAVNALRSARASIAADRALDAKVRSEILADLDGEIADAHREANAN</sequence>
<feature type="region of interest" description="Disordered" evidence="2">
    <location>
        <begin position="347"/>
        <end position="438"/>
    </location>
</feature>
<evidence type="ECO:0000313" key="6">
    <source>
        <dbReference type="Proteomes" id="UP000024329"/>
    </source>
</evidence>
<dbReference type="InterPro" id="IPR052173">
    <property type="entry name" value="Beta-lactam_resp_regulator"/>
</dbReference>
<feature type="compositionally biased region" description="Pro residues" evidence="2">
    <location>
        <begin position="365"/>
        <end position="375"/>
    </location>
</feature>
<dbReference type="eggNOG" id="COG4219">
    <property type="taxonomic scope" value="Bacteria"/>
</dbReference>
<feature type="transmembrane region" description="Helical" evidence="3">
    <location>
        <begin position="6"/>
        <end position="22"/>
    </location>
</feature>
<feature type="domain" description="Peptidase M56" evidence="4">
    <location>
        <begin position="8"/>
        <end position="305"/>
    </location>
</feature>
<dbReference type="PATRIC" id="fig|158500.4.peg.1042"/>
<keyword evidence="1" id="KW-0175">Coiled coil</keyword>
<reference evidence="5 6" key="1">
    <citation type="submission" date="2014-03" db="EMBL/GenBank/DDBJ databases">
        <title>Whole genome sequence of Novosphingobium resinovorum KF1.</title>
        <authorList>
            <person name="Gan H.M."/>
            <person name="Gan H.Y."/>
            <person name="Chew T.H."/>
            <person name="Savka M.A."/>
        </authorList>
    </citation>
    <scope>NUCLEOTIDE SEQUENCE [LARGE SCALE GENOMIC DNA]</scope>
    <source>
        <strain evidence="5 6">KF1</strain>
    </source>
</reference>
<organism evidence="5 6">
    <name type="scientific">Novosphingobium resinovorum</name>
    <dbReference type="NCBI Taxonomy" id="158500"/>
    <lineage>
        <taxon>Bacteria</taxon>
        <taxon>Pseudomonadati</taxon>
        <taxon>Pseudomonadota</taxon>
        <taxon>Alphaproteobacteria</taxon>
        <taxon>Sphingomonadales</taxon>
        <taxon>Sphingomonadaceae</taxon>
        <taxon>Novosphingobium</taxon>
    </lineage>
</organism>
<dbReference type="Proteomes" id="UP000024329">
    <property type="component" value="Unassembled WGS sequence"/>
</dbReference>
<accession>A0A031K5I6</accession>
<gene>
    <name evidence="5" type="ORF">BV97_01017</name>
</gene>